<dbReference type="OrthoDB" id="8781634at2"/>
<gene>
    <name evidence="8" type="ORF">B0G62_104111</name>
</gene>
<dbReference type="PANTHER" id="PTHR30629:SF2">
    <property type="entry name" value="PROPHAGE INTEGRASE INTS-RELATED"/>
    <property type="match status" value="1"/>
</dbReference>
<evidence type="ECO:0000313" key="8">
    <source>
        <dbReference type="EMBL" id="POR52814.1"/>
    </source>
</evidence>
<proteinExistence type="inferred from homology"/>
<dbReference type="PROSITE" id="PS51898">
    <property type="entry name" value="TYR_RECOMBINASE"/>
    <property type="match status" value="1"/>
</dbReference>
<evidence type="ECO:0000259" key="7">
    <source>
        <dbReference type="PROSITE" id="PS51900"/>
    </source>
</evidence>
<feature type="domain" description="Core-binding (CB)" evidence="7">
    <location>
        <begin position="74"/>
        <end position="156"/>
    </location>
</feature>
<evidence type="ECO:0000256" key="3">
    <source>
        <dbReference type="ARBA" id="ARBA00023125"/>
    </source>
</evidence>
<evidence type="ECO:0000256" key="1">
    <source>
        <dbReference type="ARBA" id="ARBA00008857"/>
    </source>
</evidence>
<comment type="similarity">
    <text evidence="1">Belongs to the 'phage' integrase family.</text>
</comment>
<dbReference type="InterPro" id="IPR011010">
    <property type="entry name" value="DNA_brk_join_enz"/>
</dbReference>
<keyword evidence="9" id="KW-1185">Reference proteome</keyword>
<dbReference type="Proteomes" id="UP000237381">
    <property type="component" value="Unassembled WGS sequence"/>
</dbReference>
<dbReference type="GO" id="GO:0008907">
    <property type="term" value="F:integrase activity"/>
    <property type="evidence" value="ECO:0007669"/>
    <property type="project" value="InterPro"/>
</dbReference>
<keyword evidence="2" id="KW-0229">DNA integration</keyword>
<protein>
    <submittedName>
        <fullName evidence="8">Integrase</fullName>
    </submittedName>
</protein>
<dbReference type="InterPro" id="IPR015094">
    <property type="entry name" value="Integrase_lambda-typ_DNA-bd_N"/>
</dbReference>
<dbReference type="EMBL" id="PQGA01000004">
    <property type="protein sequence ID" value="POR52814.1"/>
    <property type="molecule type" value="Genomic_DNA"/>
</dbReference>
<evidence type="ECO:0000313" key="9">
    <source>
        <dbReference type="Proteomes" id="UP000237381"/>
    </source>
</evidence>
<dbReference type="Pfam" id="PF09003">
    <property type="entry name" value="Arm-DNA-bind_1"/>
    <property type="match status" value="1"/>
</dbReference>
<evidence type="ECO:0000259" key="6">
    <source>
        <dbReference type="PROSITE" id="PS51898"/>
    </source>
</evidence>
<dbReference type="InterPro" id="IPR002104">
    <property type="entry name" value="Integrase_catalytic"/>
</dbReference>
<dbReference type="PROSITE" id="PS51900">
    <property type="entry name" value="CB"/>
    <property type="match status" value="1"/>
</dbReference>
<evidence type="ECO:0000256" key="2">
    <source>
        <dbReference type="ARBA" id="ARBA00022908"/>
    </source>
</evidence>
<dbReference type="InterPro" id="IPR050808">
    <property type="entry name" value="Phage_Integrase"/>
</dbReference>
<dbReference type="AlphaFoldDB" id="A0A2S4MDL7"/>
<keyword evidence="3 5" id="KW-0238">DNA-binding</keyword>
<accession>A0A2S4MDL7</accession>
<dbReference type="Gene3D" id="1.10.443.10">
    <property type="entry name" value="Intergrase catalytic core"/>
    <property type="match status" value="1"/>
</dbReference>
<dbReference type="SUPFAM" id="SSF56349">
    <property type="entry name" value="DNA breaking-rejoining enzymes"/>
    <property type="match status" value="1"/>
</dbReference>
<sequence length="374" mass="42249">MAARRRNAERRNWPDNTYKNTQGTYWFRNPYTGKTYGLGTDQKVAFSQARAANAELERQHGDVSLVERMSQTEVTLVSWCKDYSELYEKRDVASGTLSNMKSALKTIAAAPFAKKMIQDIQPAEINLWVKSIAQTVSDGRAGRLRSWLHNVFNEAIAEGLLKAGANPVDAIRKPTHKVTRQRLTLDDFLAIVEQARKQPTTVWAARAFMLALLTGQRREDIRRMQFPHIKDGYLWVEQTKSQGNTKLKIPTSIGLRAVGLTIDDVIRECRDNIASKHVIHYAHTRGRKKAGRAPSADAVARMFTTCRQHAKIVIDEGKTPPTFHEIRSLAARLYGTQYGAEFAQALLGHKSGQMTALYRDARGREWKEVRIEAG</sequence>
<dbReference type="GO" id="GO:0003677">
    <property type="term" value="F:DNA binding"/>
    <property type="evidence" value="ECO:0007669"/>
    <property type="project" value="UniProtKB-UniRule"/>
</dbReference>
<dbReference type="GO" id="GO:0006310">
    <property type="term" value="P:DNA recombination"/>
    <property type="evidence" value="ECO:0007669"/>
    <property type="project" value="UniProtKB-KW"/>
</dbReference>
<dbReference type="InterPro" id="IPR044068">
    <property type="entry name" value="CB"/>
</dbReference>
<evidence type="ECO:0000256" key="4">
    <source>
        <dbReference type="ARBA" id="ARBA00023172"/>
    </source>
</evidence>
<organism evidence="8 9">
    <name type="scientific">Paraburkholderia eburnea</name>
    <dbReference type="NCBI Taxonomy" id="1189126"/>
    <lineage>
        <taxon>Bacteria</taxon>
        <taxon>Pseudomonadati</taxon>
        <taxon>Pseudomonadota</taxon>
        <taxon>Betaproteobacteria</taxon>
        <taxon>Burkholderiales</taxon>
        <taxon>Burkholderiaceae</taxon>
        <taxon>Paraburkholderia</taxon>
    </lineage>
</organism>
<dbReference type="RefSeq" id="WP_103704221.1">
    <property type="nucleotide sequence ID" value="NZ_PQGA01000004.1"/>
</dbReference>
<keyword evidence="4" id="KW-0233">DNA recombination</keyword>
<comment type="caution">
    <text evidence="8">The sequence shown here is derived from an EMBL/GenBank/DDBJ whole genome shotgun (WGS) entry which is preliminary data.</text>
</comment>
<dbReference type="SUPFAM" id="SSF54171">
    <property type="entry name" value="DNA-binding domain"/>
    <property type="match status" value="1"/>
</dbReference>
<dbReference type="InterPro" id="IPR016177">
    <property type="entry name" value="DNA-bd_dom_sf"/>
</dbReference>
<feature type="domain" description="Tyr recombinase" evidence="6">
    <location>
        <begin position="178"/>
        <end position="371"/>
    </location>
</feature>
<dbReference type="Gene3D" id="3.30.160.60">
    <property type="entry name" value="Classic Zinc Finger"/>
    <property type="match status" value="1"/>
</dbReference>
<dbReference type="InterPro" id="IPR013762">
    <property type="entry name" value="Integrase-like_cat_sf"/>
</dbReference>
<reference evidence="8 9" key="1">
    <citation type="submission" date="2018-01" db="EMBL/GenBank/DDBJ databases">
        <title>Genomic Encyclopedia of Type Strains, Phase III (KMG-III): the genomes of soil and plant-associated and newly described type strains.</title>
        <authorList>
            <person name="Whitman W."/>
        </authorList>
    </citation>
    <scope>NUCLEOTIDE SEQUENCE [LARGE SCALE GENOMIC DNA]</scope>
    <source>
        <strain evidence="8 9">JCM 18070</strain>
    </source>
</reference>
<evidence type="ECO:0000256" key="5">
    <source>
        <dbReference type="PROSITE-ProRule" id="PRU01248"/>
    </source>
</evidence>
<name>A0A2S4MDL7_9BURK</name>
<dbReference type="InterPro" id="IPR010998">
    <property type="entry name" value="Integrase_recombinase_N"/>
</dbReference>
<dbReference type="Gene3D" id="1.10.150.130">
    <property type="match status" value="1"/>
</dbReference>
<dbReference type="PANTHER" id="PTHR30629">
    <property type="entry name" value="PROPHAGE INTEGRASE"/>
    <property type="match status" value="1"/>
</dbReference>
<dbReference type="Pfam" id="PF00589">
    <property type="entry name" value="Phage_integrase"/>
    <property type="match status" value="1"/>
</dbReference>